<dbReference type="InterPro" id="IPR009003">
    <property type="entry name" value="Peptidase_S1_PA"/>
</dbReference>
<dbReference type="OrthoDB" id="10059102at2759"/>
<dbReference type="Proteomes" id="UP000594454">
    <property type="component" value="Chromosome 3"/>
</dbReference>
<keyword evidence="6" id="KW-1015">Disulfide bond</keyword>
<dbReference type="PROSITE" id="PS00134">
    <property type="entry name" value="TRYPSIN_HIS"/>
    <property type="match status" value="1"/>
</dbReference>
<dbReference type="Gene3D" id="2.40.10.10">
    <property type="entry name" value="Trypsin-like serine proteases"/>
    <property type="match status" value="1"/>
</dbReference>
<dbReference type="FunFam" id="2.40.10.10:FF:000068">
    <property type="entry name" value="transmembrane protease serine 2"/>
    <property type="match status" value="1"/>
</dbReference>
<accession>A0A7R8YUR6</accession>
<name>A0A7R8YUR6_HERIL</name>
<keyword evidence="11" id="KW-1185">Reference proteome</keyword>
<dbReference type="SUPFAM" id="SSF50494">
    <property type="entry name" value="Trypsin-like serine proteases"/>
    <property type="match status" value="1"/>
</dbReference>
<dbReference type="Pfam" id="PF00089">
    <property type="entry name" value="Trypsin"/>
    <property type="match status" value="1"/>
</dbReference>
<gene>
    <name evidence="10" type="ORF">HERILL_LOCUS9254</name>
</gene>
<evidence type="ECO:0000313" key="10">
    <source>
        <dbReference type="EMBL" id="CAD7086482.1"/>
    </source>
</evidence>
<dbReference type="PANTHER" id="PTHR24264">
    <property type="entry name" value="TRYPSIN-RELATED"/>
    <property type="match status" value="1"/>
</dbReference>
<dbReference type="PROSITE" id="PS50240">
    <property type="entry name" value="TRYPSIN_DOM"/>
    <property type="match status" value="1"/>
</dbReference>
<reference evidence="10 11" key="1">
    <citation type="submission" date="2020-11" db="EMBL/GenBank/DDBJ databases">
        <authorList>
            <person name="Wallbank WR R."/>
            <person name="Pardo Diaz C."/>
            <person name="Kozak K."/>
            <person name="Martin S."/>
            <person name="Jiggins C."/>
            <person name="Moest M."/>
            <person name="Warren A I."/>
            <person name="Generalovic N T."/>
            <person name="Byers J.R.P. K."/>
            <person name="Montejo-Kovacevich G."/>
            <person name="Yen C E."/>
        </authorList>
    </citation>
    <scope>NUCLEOTIDE SEQUENCE [LARGE SCALE GENOMIC DNA]</scope>
</reference>
<dbReference type="PRINTS" id="PR00722">
    <property type="entry name" value="CHYMOTRYPSIN"/>
</dbReference>
<dbReference type="CDD" id="cd00190">
    <property type="entry name" value="Tryp_SPc"/>
    <property type="match status" value="1"/>
</dbReference>
<keyword evidence="8" id="KW-0732">Signal</keyword>
<keyword evidence="5 7" id="KW-0720">Serine protease</keyword>
<protein>
    <recommendedName>
        <fullName evidence="9">Peptidase S1 domain-containing protein</fullName>
    </recommendedName>
</protein>
<proteinExistence type="predicted"/>
<comment type="subcellular location">
    <subcellularLocation>
        <location evidence="1">Secreted</location>
    </subcellularLocation>
</comment>
<evidence type="ECO:0000256" key="4">
    <source>
        <dbReference type="ARBA" id="ARBA00022801"/>
    </source>
</evidence>
<keyword evidence="2" id="KW-0964">Secreted</keyword>
<dbReference type="InterPro" id="IPR050127">
    <property type="entry name" value="Serine_Proteases_S1"/>
</dbReference>
<organism evidence="10 11">
    <name type="scientific">Hermetia illucens</name>
    <name type="common">Black soldier fly</name>
    <dbReference type="NCBI Taxonomy" id="343691"/>
    <lineage>
        <taxon>Eukaryota</taxon>
        <taxon>Metazoa</taxon>
        <taxon>Ecdysozoa</taxon>
        <taxon>Arthropoda</taxon>
        <taxon>Hexapoda</taxon>
        <taxon>Insecta</taxon>
        <taxon>Pterygota</taxon>
        <taxon>Neoptera</taxon>
        <taxon>Endopterygota</taxon>
        <taxon>Diptera</taxon>
        <taxon>Brachycera</taxon>
        <taxon>Stratiomyomorpha</taxon>
        <taxon>Stratiomyidae</taxon>
        <taxon>Hermetiinae</taxon>
        <taxon>Hermetia</taxon>
    </lineage>
</organism>
<dbReference type="AlphaFoldDB" id="A0A7R8YUR6"/>
<dbReference type="EMBL" id="LR899011">
    <property type="protein sequence ID" value="CAD7086482.1"/>
    <property type="molecule type" value="Genomic_DNA"/>
</dbReference>
<feature type="signal peptide" evidence="8">
    <location>
        <begin position="1"/>
        <end position="22"/>
    </location>
</feature>
<dbReference type="SMART" id="SM00020">
    <property type="entry name" value="Tryp_SPc"/>
    <property type="match status" value="1"/>
</dbReference>
<keyword evidence="4 7" id="KW-0378">Hydrolase</keyword>
<dbReference type="InterPro" id="IPR001314">
    <property type="entry name" value="Peptidase_S1A"/>
</dbReference>
<dbReference type="GO" id="GO:0006508">
    <property type="term" value="P:proteolysis"/>
    <property type="evidence" value="ECO:0007669"/>
    <property type="project" value="UniProtKB-KW"/>
</dbReference>
<dbReference type="PANTHER" id="PTHR24264:SF65">
    <property type="entry name" value="SRCR DOMAIN-CONTAINING PROTEIN"/>
    <property type="match status" value="1"/>
</dbReference>
<evidence type="ECO:0000259" key="9">
    <source>
        <dbReference type="PROSITE" id="PS50240"/>
    </source>
</evidence>
<dbReference type="GO" id="GO:0004252">
    <property type="term" value="F:serine-type endopeptidase activity"/>
    <property type="evidence" value="ECO:0007669"/>
    <property type="project" value="InterPro"/>
</dbReference>
<dbReference type="InterPro" id="IPR018114">
    <property type="entry name" value="TRYPSIN_HIS"/>
</dbReference>
<sequence length="284" mass="31465">MSESRCILVFISFLTLQPWTFCNRIIGGKVASLGEYPMTVEIFRTFSRRHHCGGVLISPKYVITAAHCLRCARRGTCGLIFKILLGDVLRMEDFLAPSSRQEISIRYASQHECYNDNTLENDIAMVKLRTDAKLSRNVLPAQLVMDEFKVGTRCTTVGWGADQRATDTLLATGVSILNNSKCRMLYGFSPGRMLCAGDLTGRNDSCTGDSGGPLICQKVTVGLVSFGKKCATPNMGAAYTNLFYFLDWIEEEMKAMDTLSGIMKASPLDLPILTMFMNLCPFLL</sequence>
<dbReference type="GO" id="GO:0005615">
    <property type="term" value="C:extracellular space"/>
    <property type="evidence" value="ECO:0007669"/>
    <property type="project" value="TreeGrafter"/>
</dbReference>
<feature type="domain" description="Peptidase S1" evidence="9">
    <location>
        <begin position="25"/>
        <end position="254"/>
    </location>
</feature>
<evidence type="ECO:0000256" key="7">
    <source>
        <dbReference type="RuleBase" id="RU363034"/>
    </source>
</evidence>
<evidence type="ECO:0000256" key="8">
    <source>
        <dbReference type="SAM" id="SignalP"/>
    </source>
</evidence>
<evidence type="ECO:0000256" key="2">
    <source>
        <dbReference type="ARBA" id="ARBA00022525"/>
    </source>
</evidence>
<dbReference type="InterPro" id="IPR033116">
    <property type="entry name" value="TRYPSIN_SER"/>
</dbReference>
<dbReference type="InterPro" id="IPR043504">
    <property type="entry name" value="Peptidase_S1_PA_chymotrypsin"/>
</dbReference>
<dbReference type="InParanoid" id="A0A7R8YUR6"/>
<dbReference type="InterPro" id="IPR001254">
    <property type="entry name" value="Trypsin_dom"/>
</dbReference>
<evidence type="ECO:0000256" key="1">
    <source>
        <dbReference type="ARBA" id="ARBA00004613"/>
    </source>
</evidence>
<dbReference type="PROSITE" id="PS00135">
    <property type="entry name" value="TRYPSIN_SER"/>
    <property type="match status" value="1"/>
</dbReference>
<evidence type="ECO:0000256" key="6">
    <source>
        <dbReference type="ARBA" id="ARBA00023157"/>
    </source>
</evidence>
<evidence type="ECO:0000256" key="5">
    <source>
        <dbReference type="ARBA" id="ARBA00022825"/>
    </source>
</evidence>
<evidence type="ECO:0000313" key="11">
    <source>
        <dbReference type="Proteomes" id="UP000594454"/>
    </source>
</evidence>
<keyword evidence="3 7" id="KW-0645">Protease</keyword>
<feature type="chain" id="PRO_5030671640" description="Peptidase S1 domain-containing protein" evidence="8">
    <location>
        <begin position="23"/>
        <end position="284"/>
    </location>
</feature>
<evidence type="ECO:0000256" key="3">
    <source>
        <dbReference type="ARBA" id="ARBA00022670"/>
    </source>
</evidence>